<keyword evidence="9" id="KW-0238">DNA-binding</keyword>
<evidence type="ECO:0000256" key="12">
    <source>
        <dbReference type="SAM" id="MobiDB-lite"/>
    </source>
</evidence>
<dbReference type="GO" id="GO:0003677">
    <property type="term" value="F:DNA binding"/>
    <property type="evidence" value="ECO:0007669"/>
    <property type="project" value="UniProtKB-KW"/>
</dbReference>
<proteinExistence type="inferred from homology"/>
<evidence type="ECO:0000256" key="7">
    <source>
        <dbReference type="ARBA" id="ARBA00023014"/>
    </source>
</evidence>
<dbReference type="GO" id="GO:0046872">
    <property type="term" value="F:metal ion binding"/>
    <property type="evidence" value="ECO:0007669"/>
    <property type="project" value="UniProtKB-KW"/>
</dbReference>
<dbReference type="GO" id="GO:0045454">
    <property type="term" value="P:cell redox homeostasis"/>
    <property type="evidence" value="ECO:0007669"/>
    <property type="project" value="TreeGrafter"/>
</dbReference>
<comment type="cofactor">
    <cofactor evidence="1">
        <name>[4Fe-4S] cluster</name>
        <dbReference type="ChEBI" id="CHEBI:49883"/>
    </cofactor>
</comment>
<feature type="region of interest" description="Disordered" evidence="12">
    <location>
        <begin position="115"/>
        <end position="141"/>
    </location>
</feature>
<evidence type="ECO:0000256" key="4">
    <source>
        <dbReference type="ARBA" id="ARBA00022485"/>
    </source>
</evidence>
<dbReference type="Pfam" id="PF02467">
    <property type="entry name" value="Whib"/>
    <property type="match status" value="1"/>
</dbReference>
<keyword evidence="4" id="KW-0004">4Fe-4S</keyword>
<keyword evidence="15" id="KW-1185">Reference proteome</keyword>
<keyword evidence="7" id="KW-0411">Iron-sulfur</keyword>
<keyword evidence="10" id="KW-1015">Disulfide bond</keyword>
<dbReference type="RefSeq" id="WP_052439580.1">
    <property type="nucleotide sequence ID" value="NZ_BBPN01000084.1"/>
</dbReference>
<keyword evidence="5" id="KW-0479">Metal-binding</keyword>
<keyword evidence="11" id="KW-0804">Transcription</keyword>
<dbReference type="GO" id="GO:0051539">
    <property type="term" value="F:4 iron, 4 sulfur cluster binding"/>
    <property type="evidence" value="ECO:0007669"/>
    <property type="project" value="UniProtKB-KW"/>
</dbReference>
<protein>
    <submittedName>
        <fullName evidence="14">Transcription factor WhiB</fullName>
    </submittedName>
</protein>
<dbReference type="GO" id="GO:0047134">
    <property type="term" value="F:protein-disulfide reductase [NAD(P)H] activity"/>
    <property type="evidence" value="ECO:0007669"/>
    <property type="project" value="TreeGrafter"/>
</dbReference>
<dbReference type="InterPro" id="IPR034768">
    <property type="entry name" value="4FE4S_WBL"/>
</dbReference>
<organism evidence="14 15">
    <name type="scientific">Streptacidiphilus jiangxiensis</name>
    <dbReference type="NCBI Taxonomy" id="235985"/>
    <lineage>
        <taxon>Bacteria</taxon>
        <taxon>Bacillati</taxon>
        <taxon>Actinomycetota</taxon>
        <taxon>Actinomycetes</taxon>
        <taxon>Kitasatosporales</taxon>
        <taxon>Streptomycetaceae</taxon>
        <taxon>Streptacidiphilus</taxon>
    </lineage>
</organism>
<evidence type="ECO:0000256" key="9">
    <source>
        <dbReference type="ARBA" id="ARBA00023125"/>
    </source>
</evidence>
<name>A0A1H8BV62_STRJI</name>
<dbReference type="AlphaFoldDB" id="A0A1H8BV62"/>
<evidence type="ECO:0000259" key="13">
    <source>
        <dbReference type="PROSITE" id="PS51674"/>
    </source>
</evidence>
<feature type="domain" description="4Fe-4S Wbl-type" evidence="13">
    <location>
        <begin position="62"/>
        <end position="127"/>
    </location>
</feature>
<evidence type="ECO:0000313" key="15">
    <source>
        <dbReference type="Proteomes" id="UP000183015"/>
    </source>
</evidence>
<evidence type="ECO:0000256" key="10">
    <source>
        <dbReference type="ARBA" id="ARBA00023157"/>
    </source>
</evidence>
<evidence type="ECO:0000256" key="6">
    <source>
        <dbReference type="ARBA" id="ARBA00023004"/>
    </source>
</evidence>
<dbReference type="eggNOG" id="ENOG50329MH">
    <property type="taxonomic scope" value="Bacteria"/>
</dbReference>
<evidence type="ECO:0000256" key="8">
    <source>
        <dbReference type="ARBA" id="ARBA00023015"/>
    </source>
</evidence>
<keyword evidence="6" id="KW-0408">Iron</keyword>
<evidence type="ECO:0000256" key="3">
    <source>
        <dbReference type="ARBA" id="ARBA00006597"/>
    </source>
</evidence>
<gene>
    <name evidence="14" type="ORF">SAMN05414137_1792</name>
</gene>
<dbReference type="GO" id="GO:0045892">
    <property type="term" value="P:negative regulation of DNA-templated transcription"/>
    <property type="evidence" value="ECO:0007669"/>
    <property type="project" value="TreeGrafter"/>
</dbReference>
<dbReference type="PANTHER" id="PTHR38839">
    <property type="entry name" value="TRANSCRIPTIONAL REGULATOR WHID-RELATED"/>
    <property type="match status" value="1"/>
</dbReference>
<reference evidence="15" key="1">
    <citation type="submission" date="2016-10" db="EMBL/GenBank/DDBJ databases">
        <authorList>
            <person name="Varghese N."/>
        </authorList>
    </citation>
    <scope>NUCLEOTIDE SEQUENCE [LARGE SCALE GENOMIC DNA]</scope>
    <source>
        <strain evidence="15">DSM 45096 / BCRC 16803 / CGMCC 4.1857 / CIP 109030 / JCM 12277 / KCTC 19219 / NBRC 100920 / 33214</strain>
    </source>
</reference>
<dbReference type="STRING" id="235985.SAMN05414137_1792"/>
<keyword evidence="8" id="KW-0805">Transcription regulation</keyword>
<evidence type="ECO:0000256" key="11">
    <source>
        <dbReference type="ARBA" id="ARBA00023163"/>
    </source>
</evidence>
<accession>A0A1H8BV62</accession>
<comment type="similarity">
    <text evidence="3">Belongs to the WhiB family.</text>
</comment>
<dbReference type="Proteomes" id="UP000183015">
    <property type="component" value="Unassembled WGS sequence"/>
</dbReference>
<dbReference type="PROSITE" id="PS51674">
    <property type="entry name" value="4FE4S_WBL"/>
    <property type="match status" value="1"/>
</dbReference>
<evidence type="ECO:0000256" key="5">
    <source>
        <dbReference type="ARBA" id="ARBA00022723"/>
    </source>
</evidence>
<dbReference type="InterPro" id="IPR003482">
    <property type="entry name" value="Whib"/>
</dbReference>
<evidence type="ECO:0000256" key="1">
    <source>
        <dbReference type="ARBA" id="ARBA00001966"/>
    </source>
</evidence>
<dbReference type="GO" id="GO:0005737">
    <property type="term" value="C:cytoplasm"/>
    <property type="evidence" value="ECO:0007669"/>
    <property type="project" value="UniProtKB-SubCell"/>
</dbReference>
<evidence type="ECO:0000313" key="14">
    <source>
        <dbReference type="EMBL" id="SEM86034.1"/>
    </source>
</evidence>
<sequence>MLSIASAPETDMVAREKELTAYLASRPIDVLLDLVDHDLLTADLARQLDRPKLTALLERRASCQGEDTDLFYAGDGESHFDGELRRQHVIYTWCTGCPVATACLERALRDKDSGGIHGGLTEQEQRDEARAHAQRLAQARTNDARIAAEESAYLRAARRAARTGAFTKATPLSIERARTAVAELSELRAARRARTGWTA</sequence>
<comment type="subcellular location">
    <subcellularLocation>
        <location evidence="2">Cytoplasm</location>
    </subcellularLocation>
</comment>
<evidence type="ECO:0000256" key="2">
    <source>
        <dbReference type="ARBA" id="ARBA00004496"/>
    </source>
</evidence>
<dbReference type="EMBL" id="FOAZ01000079">
    <property type="protein sequence ID" value="SEM86034.1"/>
    <property type="molecule type" value="Genomic_DNA"/>
</dbReference>